<feature type="domain" description="USP" evidence="1">
    <location>
        <begin position="241"/>
        <end position="389"/>
    </location>
</feature>
<dbReference type="Proteomes" id="UP001044222">
    <property type="component" value="Chromosome 14"/>
</dbReference>
<dbReference type="InterPro" id="IPR018200">
    <property type="entry name" value="USP_CS"/>
</dbReference>
<evidence type="ECO:0000313" key="3">
    <source>
        <dbReference type="Proteomes" id="UP001044222"/>
    </source>
</evidence>
<dbReference type="GO" id="GO:0005829">
    <property type="term" value="C:cytosol"/>
    <property type="evidence" value="ECO:0007669"/>
    <property type="project" value="TreeGrafter"/>
</dbReference>
<dbReference type="CDD" id="cd02257">
    <property type="entry name" value="Peptidase_C19"/>
    <property type="match status" value="1"/>
</dbReference>
<dbReference type="GO" id="GO:0000082">
    <property type="term" value="P:G1/S transition of mitotic cell cycle"/>
    <property type="evidence" value="ECO:0007669"/>
    <property type="project" value="TreeGrafter"/>
</dbReference>
<dbReference type="InterPro" id="IPR050164">
    <property type="entry name" value="Peptidase_C19"/>
</dbReference>
<dbReference type="Pfam" id="PF00443">
    <property type="entry name" value="UCH"/>
    <property type="match status" value="1"/>
</dbReference>
<dbReference type="PANTHER" id="PTHR24006">
    <property type="entry name" value="UBIQUITIN CARBOXYL-TERMINAL HYDROLASE"/>
    <property type="match status" value="1"/>
</dbReference>
<dbReference type="InterPro" id="IPR001394">
    <property type="entry name" value="Peptidase_C19_UCH"/>
</dbReference>
<sequence length="389" mass="42197">MGEPCLTIDYAKPALTINCAEESAGIIDCGEDRAVTIICAEPAPTIDCAEEPTPAVDSTGEFADIIDCAELFLTVDCTVETCADNTSFTIDCAEEQGLTVAINSAEEQAVAISCAEQPTVIIDCIEPALITDCVEEPAGAINGTKEQALATVTSNDSALTIECTDEPAPTISCGKEQDLTADCAEELATPAQDCARQKPALAIDCAEQQRLEFPGRRKLQLEHFRQDETQSQRNTTDHTVLGFPNIGNTCYMNATLQSLFSLRIFTQDIRREEGCWRSHLTTHLLKCLADLQSAQASYSRKHKIRDAHEFLSVLLSQLKEEGVSLRTRVGLHPYTGSIEANCEFGLLSIRKCLSCGEKVCRTESYNCLSVDLVPGGSVQDNFCPLLQGL</sequence>
<reference evidence="2" key="1">
    <citation type="submission" date="2021-01" db="EMBL/GenBank/DDBJ databases">
        <title>A chromosome-scale assembly of European eel, Anguilla anguilla.</title>
        <authorList>
            <person name="Henkel C."/>
            <person name="Jong-Raadsen S.A."/>
            <person name="Dufour S."/>
            <person name="Weltzien F.-A."/>
            <person name="Palstra A.P."/>
            <person name="Pelster B."/>
            <person name="Spaink H.P."/>
            <person name="Van Den Thillart G.E."/>
            <person name="Jansen H."/>
            <person name="Zahm M."/>
            <person name="Klopp C."/>
            <person name="Cedric C."/>
            <person name="Louis A."/>
            <person name="Berthelot C."/>
            <person name="Parey E."/>
            <person name="Roest Crollius H."/>
            <person name="Montfort J."/>
            <person name="Robinson-Rechavi M."/>
            <person name="Bucao C."/>
            <person name="Bouchez O."/>
            <person name="Gislard M."/>
            <person name="Lluch J."/>
            <person name="Milhes M."/>
            <person name="Lampietro C."/>
            <person name="Lopez Roques C."/>
            <person name="Donnadieu C."/>
            <person name="Braasch I."/>
            <person name="Desvignes T."/>
            <person name="Postlethwait J."/>
            <person name="Bobe J."/>
            <person name="Guiguen Y."/>
            <person name="Dirks R."/>
        </authorList>
    </citation>
    <scope>NUCLEOTIDE SEQUENCE</scope>
    <source>
        <strain evidence="2">Tag_6206</strain>
        <tissue evidence="2">Liver</tissue>
    </source>
</reference>
<dbReference type="GO" id="GO:0004843">
    <property type="term" value="F:cysteine-type deubiquitinase activity"/>
    <property type="evidence" value="ECO:0007669"/>
    <property type="project" value="InterPro"/>
</dbReference>
<dbReference type="GO" id="GO:0005634">
    <property type="term" value="C:nucleus"/>
    <property type="evidence" value="ECO:0007669"/>
    <property type="project" value="TreeGrafter"/>
</dbReference>
<protein>
    <recommendedName>
        <fullName evidence="1">USP domain-containing protein</fullName>
    </recommendedName>
</protein>
<evidence type="ECO:0000313" key="2">
    <source>
        <dbReference type="EMBL" id="KAG5836259.1"/>
    </source>
</evidence>
<organism evidence="2 3">
    <name type="scientific">Anguilla anguilla</name>
    <name type="common">European freshwater eel</name>
    <name type="synonym">Muraena anguilla</name>
    <dbReference type="NCBI Taxonomy" id="7936"/>
    <lineage>
        <taxon>Eukaryota</taxon>
        <taxon>Metazoa</taxon>
        <taxon>Chordata</taxon>
        <taxon>Craniata</taxon>
        <taxon>Vertebrata</taxon>
        <taxon>Euteleostomi</taxon>
        <taxon>Actinopterygii</taxon>
        <taxon>Neopterygii</taxon>
        <taxon>Teleostei</taxon>
        <taxon>Anguilliformes</taxon>
        <taxon>Anguillidae</taxon>
        <taxon>Anguilla</taxon>
    </lineage>
</organism>
<dbReference type="PROSITE" id="PS50235">
    <property type="entry name" value="USP_3"/>
    <property type="match status" value="1"/>
</dbReference>
<dbReference type="PROSITE" id="PS00972">
    <property type="entry name" value="USP_1"/>
    <property type="match status" value="1"/>
</dbReference>
<accession>A0A9D3LV31</accession>
<dbReference type="PANTHER" id="PTHR24006:SF915">
    <property type="entry name" value="UBIQUITIN CARBOXYL-TERMINAL HYDROLASE-RELATED"/>
    <property type="match status" value="1"/>
</dbReference>
<name>A0A9D3LV31_ANGAN</name>
<evidence type="ECO:0000259" key="1">
    <source>
        <dbReference type="PROSITE" id="PS50235"/>
    </source>
</evidence>
<dbReference type="GO" id="GO:0016579">
    <property type="term" value="P:protein deubiquitination"/>
    <property type="evidence" value="ECO:0007669"/>
    <property type="project" value="InterPro"/>
</dbReference>
<dbReference type="SUPFAM" id="SSF54001">
    <property type="entry name" value="Cysteine proteinases"/>
    <property type="match status" value="1"/>
</dbReference>
<dbReference type="AlphaFoldDB" id="A0A9D3LV31"/>
<dbReference type="InterPro" id="IPR038765">
    <property type="entry name" value="Papain-like_cys_pep_sf"/>
</dbReference>
<dbReference type="Gene3D" id="3.90.70.10">
    <property type="entry name" value="Cysteine proteinases"/>
    <property type="match status" value="1"/>
</dbReference>
<keyword evidence="3" id="KW-1185">Reference proteome</keyword>
<comment type="caution">
    <text evidence="2">The sequence shown here is derived from an EMBL/GenBank/DDBJ whole genome shotgun (WGS) entry which is preliminary data.</text>
</comment>
<gene>
    <name evidence="2" type="ORF">ANANG_G00252690</name>
</gene>
<dbReference type="EMBL" id="JAFIRN010000014">
    <property type="protein sequence ID" value="KAG5836259.1"/>
    <property type="molecule type" value="Genomic_DNA"/>
</dbReference>
<dbReference type="InterPro" id="IPR028889">
    <property type="entry name" value="USP"/>
</dbReference>
<proteinExistence type="predicted"/>